<evidence type="ECO:0000313" key="2">
    <source>
        <dbReference type="EMBL" id="GGB02965.1"/>
    </source>
</evidence>
<reference evidence="2" key="1">
    <citation type="journal article" date="2014" name="Int. J. Syst. Evol. Microbiol.">
        <title>Complete genome sequence of Corynebacterium casei LMG S-19264T (=DSM 44701T), isolated from a smear-ripened cheese.</title>
        <authorList>
            <consortium name="US DOE Joint Genome Institute (JGI-PGF)"/>
            <person name="Walter F."/>
            <person name="Albersmeier A."/>
            <person name="Kalinowski J."/>
            <person name="Ruckert C."/>
        </authorList>
    </citation>
    <scope>NUCLEOTIDE SEQUENCE</scope>
    <source>
        <strain evidence="2">CGMCC 1.12813</strain>
    </source>
</reference>
<dbReference type="RefSeq" id="WP_268235588.1">
    <property type="nucleotide sequence ID" value="NZ_BMGB01000001.1"/>
</dbReference>
<reference evidence="2" key="2">
    <citation type="submission" date="2020-09" db="EMBL/GenBank/DDBJ databases">
        <authorList>
            <person name="Sun Q."/>
            <person name="Zhou Y."/>
        </authorList>
    </citation>
    <scope>NUCLEOTIDE SEQUENCE</scope>
    <source>
        <strain evidence="2">CGMCC 1.12813</strain>
    </source>
</reference>
<organism evidence="2 3">
    <name type="scientific">Conyzicola nivalis</name>
    <dbReference type="NCBI Taxonomy" id="1477021"/>
    <lineage>
        <taxon>Bacteria</taxon>
        <taxon>Bacillati</taxon>
        <taxon>Actinomycetota</taxon>
        <taxon>Actinomycetes</taxon>
        <taxon>Micrococcales</taxon>
        <taxon>Microbacteriaceae</taxon>
        <taxon>Conyzicola</taxon>
    </lineage>
</organism>
<proteinExistence type="predicted"/>
<dbReference type="Proteomes" id="UP000606922">
    <property type="component" value="Unassembled WGS sequence"/>
</dbReference>
<protein>
    <submittedName>
        <fullName evidence="2">Uncharacterized protein</fullName>
    </submittedName>
</protein>
<accession>A0A916SLA4</accession>
<dbReference type="AlphaFoldDB" id="A0A916SLA4"/>
<evidence type="ECO:0000256" key="1">
    <source>
        <dbReference type="SAM" id="MobiDB-lite"/>
    </source>
</evidence>
<sequence>MTTSKREGEGEYTDNDPLDPADRTVEAEGEYTDSEIPGETIPEK</sequence>
<name>A0A916SLA4_9MICO</name>
<keyword evidence="3" id="KW-1185">Reference proteome</keyword>
<comment type="caution">
    <text evidence="2">The sequence shown here is derived from an EMBL/GenBank/DDBJ whole genome shotgun (WGS) entry which is preliminary data.</text>
</comment>
<evidence type="ECO:0000313" key="3">
    <source>
        <dbReference type="Proteomes" id="UP000606922"/>
    </source>
</evidence>
<gene>
    <name evidence="2" type="ORF">GCM10010979_16990</name>
</gene>
<feature type="region of interest" description="Disordered" evidence="1">
    <location>
        <begin position="1"/>
        <end position="44"/>
    </location>
</feature>
<feature type="compositionally biased region" description="Acidic residues" evidence="1">
    <location>
        <begin position="10"/>
        <end position="19"/>
    </location>
</feature>
<dbReference type="EMBL" id="BMGB01000001">
    <property type="protein sequence ID" value="GGB02965.1"/>
    <property type="molecule type" value="Genomic_DNA"/>
</dbReference>